<dbReference type="PANTHER" id="PTHR30419">
    <property type="entry name" value="HTH-TYPE TRANSCRIPTIONAL REGULATOR YBHD"/>
    <property type="match status" value="1"/>
</dbReference>
<dbReference type="PROSITE" id="PS50931">
    <property type="entry name" value="HTH_LYSR"/>
    <property type="match status" value="1"/>
</dbReference>
<evidence type="ECO:0000259" key="5">
    <source>
        <dbReference type="PROSITE" id="PS50931"/>
    </source>
</evidence>
<dbReference type="InterPro" id="IPR036388">
    <property type="entry name" value="WH-like_DNA-bd_sf"/>
</dbReference>
<comment type="similarity">
    <text evidence="1">Belongs to the LysR transcriptional regulatory family.</text>
</comment>
<dbReference type="STRING" id="871652.SAMN04515673_106169"/>
<proteinExistence type="inferred from homology"/>
<sequence length="309" mass="32966">MGMSISNRVKLRHLAAFVEVARRKSVTAAAEALHVTQPALSRALRELQDVAGAPLTERDGRGIRLTAFGAAMLPHATQALAQAEQALAAVQALDAPTAPPLRIGALPTVAGTLIPAAVARLRADGMHARLSIVTGENRVLLDQLGADRLDLVVGRLPAPESMLGLAFDPLFRERVVAVVAEGHPLLTDHRPEAYAHFPVLIPRPVSIIRPFVDRLLLEQGIALPTDVIETVSTSFGRALVRGQRAIWFISQGVVADEIAEGRFATLPLDTRSTLGPVGLCTAQATEPSPVQRRFVAILHDLSRDGLVSS</sequence>
<dbReference type="InterPro" id="IPR012787">
    <property type="entry name" value="TF_PcaQ"/>
</dbReference>
<dbReference type="NCBIfam" id="TIGR02424">
    <property type="entry name" value="TF_pcaQ"/>
    <property type="match status" value="1"/>
</dbReference>
<name>A0A1I6E0B0_9RHOB</name>
<dbReference type="Proteomes" id="UP000199302">
    <property type="component" value="Unassembled WGS sequence"/>
</dbReference>
<dbReference type="Gene3D" id="1.10.10.10">
    <property type="entry name" value="Winged helix-like DNA-binding domain superfamily/Winged helix DNA-binding domain"/>
    <property type="match status" value="1"/>
</dbReference>
<keyword evidence="7" id="KW-1185">Reference proteome</keyword>
<dbReference type="AlphaFoldDB" id="A0A1I6E0B0"/>
<organism evidence="6 7">
    <name type="scientific">Poseidonocella sedimentorum</name>
    <dbReference type="NCBI Taxonomy" id="871652"/>
    <lineage>
        <taxon>Bacteria</taxon>
        <taxon>Pseudomonadati</taxon>
        <taxon>Pseudomonadota</taxon>
        <taxon>Alphaproteobacteria</taxon>
        <taxon>Rhodobacterales</taxon>
        <taxon>Roseobacteraceae</taxon>
        <taxon>Poseidonocella</taxon>
    </lineage>
</organism>
<dbReference type="GO" id="GO:0003677">
    <property type="term" value="F:DNA binding"/>
    <property type="evidence" value="ECO:0007669"/>
    <property type="project" value="UniProtKB-KW"/>
</dbReference>
<dbReference type="InterPro" id="IPR050950">
    <property type="entry name" value="HTH-type_LysR_regulators"/>
</dbReference>
<dbReference type="GO" id="GO:0019619">
    <property type="term" value="P:3,4-dihydroxybenzoate catabolic process"/>
    <property type="evidence" value="ECO:0007669"/>
    <property type="project" value="InterPro"/>
</dbReference>
<evidence type="ECO:0000256" key="3">
    <source>
        <dbReference type="ARBA" id="ARBA00023125"/>
    </source>
</evidence>
<dbReference type="EMBL" id="FOYI01000006">
    <property type="protein sequence ID" value="SFR11180.1"/>
    <property type="molecule type" value="Genomic_DNA"/>
</dbReference>
<keyword evidence="3" id="KW-0238">DNA-binding</keyword>
<dbReference type="Pfam" id="PF00126">
    <property type="entry name" value="HTH_1"/>
    <property type="match status" value="1"/>
</dbReference>
<dbReference type="FunFam" id="1.10.10.10:FF:000001">
    <property type="entry name" value="LysR family transcriptional regulator"/>
    <property type="match status" value="1"/>
</dbReference>
<dbReference type="GO" id="GO:0005829">
    <property type="term" value="C:cytosol"/>
    <property type="evidence" value="ECO:0007669"/>
    <property type="project" value="TreeGrafter"/>
</dbReference>
<dbReference type="InterPro" id="IPR000847">
    <property type="entry name" value="LysR_HTH_N"/>
</dbReference>
<dbReference type="PRINTS" id="PR00039">
    <property type="entry name" value="HTHLYSR"/>
</dbReference>
<dbReference type="SUPFAM" id="SSF53850">
    <property type="entry name" value="Periplasmic binding protein-like II"/>
    <property type="match status" value="1"/>
</dbReference>
<reference evidence="6 7" key="1">
    <citation type="submission" date="2016-10" db="EMBL/GenBank/DDBJ databases">
        <authorList>
            <person name="de Groot N.N."/>
        </authorList>
    </citation>
    <scope>NUCLEOTIDE SEQUENCE [LARGE SCALE GENOMIC DNA]</scope>
    <source>
        <strain evidence="7">KMM 9023,NRIC 0796,JCM 17311,KCTC 23692</strain>
    </source>
</reference>
<evidence type="ECO:0000256" key="4">
    <source>
        <dbReference type="ARBA" id="ARBA00023163"/>
    </source>
</evidence>
<gene>
    <name evidence="6" type="ORF">SAMN04515673_106169</name>
</gene>
<dbReference type="Gene3D" id="3.40.190.10">
    <property type="entry name" value="Periplasmic binding protein-like II"/>
    <property type="match status" value="2"/>
</dbReference>
<dbReference type="PANTHER" id="PTHR30419:SF8">
    <property type="entry name" value="NITROGEN ASSIMILATION TRANSCRIPTIONAL ACTIVATOR-RELATED"/>
    <property type="match status" value="1"/>
</dbReference>
<dbReference type="GO" id="GO:0003700">
    <property type="term" value="F:DNA-binding transcription factor activity"/>
    <property type="evidence" value="ECO:0007669"/>
    <property type="project" value="InterPro"/>
</dbReference>
<evidence type="ECO:0000256" key="1">
    <source>
        <dbReference type="ARBA" id="ARBA00009437"/>
    </source>
</evidence>
<keyword evidence="2" id="KW-0805">Transcription regulation</keyword>
<dbReference type="SUPFAM" id="SSF46785">
    <property type="entry name" value="Winged helix' DNA-binding domain"/>
    <property type="match status" value="1"/>
</dbReference>
<accession>A0A1I6E0B0</accession>
<dbReference type="OrthoDB" id="5297263at2"/>
<keyword evidence="4" id="KW-0804">Transcription</keyword>
<dbReference type="InterPro" id="IPR005119">
    <property type="entry name" value="LysR_subst-bd"/>
</dbReference>
<dbReference type="Pfam" id="PF03466">
    <property type="entry name" value="LysR_substrate"/>
    <property type="match status" value="1"/>
</dbReference>
<dbReference type="GO" id="GO:0045893">
    <property type="term" value="P:positive regulation of DNA-templated transcription"/>
    <property type="evidence" value="ECO:0007669"/>
    <property type="project" value="InterPro"/>
</dbReference>
<protein>
    <submittedName>
        <fullName evidence="6">LysR family transcriptional regulator, pca operon transcriptional activator</fullName>
    </submittedName>
</protein>
<evidence type="ECO:0000256" key="2">
    <source>
        <dbReference type="ARBA" id="ARBA00023015"/>
    </source>
</evidence>
<evidence type="ECO:0000313" key="7">
    <source>
        <dbReference type="Proteomes" id="UP000199302"/>
    </source>
</evidence>
<evidence type="ECO:0000313" key="6">
    <source>
        <dbReference type="EMBL" id="SFR11180.1"/>
    </source>
</evidence>
<feature type="domain" description="HTH lysR-type" evidence="5">
    <location>
        <begin position="9"/>
        <end position="66"/>
    </location>
</feature>
<dbReference type="InterPro" id="IPR036390">
    <property type="entry name" value="WH_DNA-bd_sf"/>
</dbReference>